<feature type="region of interest" description="Disordered" evidence="1">
    <location>
        <begin position="60"/>
        <end position="93"/>
    </location>
</feature>
<accession>A0A1B1BII3</accession>
<dbReference type="PATRIC" id="fig|670052.7.peg.1503"/>
<dbReference type="EMBL" id="CP016282">
    <property type="protein sequence ID" value="ANP72405.1"/>
    <property type="molecule type" value="Genomic_DNA"/>
</dbReference>
<gene>
    <name evidence="3" type="ORF">PA27867_1448</name>
</gene>
<dbReference type="STRING" id="670052.PA27867_1448"/>
<organism evidence="3 4">
    <name type="scientific">Cryobacterium arcticum</name>
    <dbReference type="NCBI Taxonomy" id="670052"/>
    <lineage>
        <taxon>Bacteria</taxon>
        <taxon>Bacillati</taxon>
        <taxon>Actinomycetota</taxon>
        <taxon>Actinomycetes</taxon>
        <taxon>Micrococcales</taxon>
        <taxon>Microbacteriaceae</taxon>
        <taxon>Cryobacterium</taxon>
    </lineage>
</organism>
<name>A0A1B1BII3_9MICO</name>
<dbReference type="InterPro" id="IPR011089">
    <property type="entry name" value="GmrSD_C"/>
</dbReference>
<evidence type="ECO:0000313" key="4">
    <source>
        <dbReference type="Proteomes" id="UP000092582"/>
    </source>
</evidence>
<dbReference type="Pfam" id="PF07510">
    <property type="entry name" value="GmrSD_C"/>
    <property type="match status" value="1"/>
</dbReference>
<dbReference type="Proteomes" id="UP000092582">
    <property type="component" value="Chromosome 1"/>
</dbReference>
<dbReference type="KEGG" id="cart:PA27867_1448"/>
<feature type="domain" description="GmrSD restriction endonucleases C-terminal" evidence="2">
    <location>
        <begin position="143"/>
        <end position="238"/>
    </location>
</feature>
<reference evidence="3 4" key="1">
    <citation type="submission" date="2016-06" db="EMBL/GenBank/DDBJ databases">
        <title>Genome sequencing of Cryobacterium arcticum PAMC 27867.</title>
        <authorList>
            <person name="Lee J."/>
            <person name="Kim O.-S."/>
        </authorList>
    </citation>
    <scope>NUCLEOTIDE SEQUENCE [LARGE SCALE GENOMIC DNA]</scope>
    <source>
        <strain evidence="3 4">PAMC 27867</strain>
    </source>
</reference>
<keyword evidence="4" id="KW-1185">Reference proteome</keyword>
<proteinExistence type="predicted"/>
<evidence type="ECO:0000313" key="3">
    <source>
        <dbReference type="EMBL" id="ANP72405.1"/>
    </source>
</evidence>
<sequence length="308" mass="33048" precursor="true">MSRRPTVSPRISRPRRRPRWTRRTPNLLITLVVAIAIAWAVGYVSTGQAAPTIGWDTAAPDAQATSQPAGGDRAPKSTVPPNTAPVSAAPSNSAPTYSGTEALALVAALPDAVWSDDGSYAGNRTALFGDAWAFDFDQNGCDTRNDILTRDLVAADVDPATCRVYTGTLTDPYTGETIDFVRGQDTSALVQIDHLLPLKAVYATGGESWTAEKRQALANDPVNLLAVKGTENSSKSDSLPSDWLPGFYPDVSDRHDLGQRVVWDDLPADTTLQCWYIDKLVPVFVAYDLGVTPEDRAAMTAVLETCPA</sequence>
<feature type="compositionally biased region" description="Low complexity" evidence="1">
    <location>
        <begin position="79"/>
        <end position="93"/>
    </location>
</feature>
<dbReference type="AlphaFoldDB" id="A0A1B1BII3"/>
<evidence type="ECO:0000256" key="1">
    <source>
        <dbReference type="SAM" id="MobiDB-lite"/>
    </source>
</evidence>
<dbReference type="RefSeq" id="WP_066594863.1">
    <property type="nucleotide sequence ID" value="NZ_CP016282.1"/>
</dbReference>
<dbReference type="PANTHER" id="PTHR24094:SF15">
    <property type="entry name" value="AMP-DEPENDENT SYNTHETASE_LIGASE DOMAIN-CONTAINING PROTEIN-RELATED"/>
    <property type="match status" value="1"/>
</dbReference>
<evidence type="ECO:0000259" key="2">
    <source>
        <dbReference type="Pfam" id="PF07510"/>
    </source>
</evidence>
<protein>
    <submittedName>
        <fullName evidence="3">Putative secreted protein</fullName>
    </submittedName>
</protein>
<dbReference type="PANTHER" id="PTHR24094">
    <property type="entry name" value="SECRETED PROTEIN"/>
    <property type="match status" value="1"/>
</dbReference>